<keyword evidence="3" id="KW-1185">Reference proteome</keyword>
<name>A0ABV9YWJ6_9HYPH</name>
<dbReference type="RefSeq" id="WP_114957149.1">
    <property type="nucleotide sequence ID" value="NZ_JBHSJF010000004.1"/>
</dbReference>
<dbReference type="Pfam" id="PF12277">
    <property type="entry name" value="DUF3618"/>
    <property type="match status" value="1"/>
</dbReference>
<comment type="caution">
    <text evidence="2">The sequence shown here is derived from an EMBL/GenBank/DDBJ whole genome shotgun (WGS) entry which is preliminary data.</text>
</comment>
<proteinExistence type="predicted"/>
<dbReference type="Proteomes" id="UP001595796">
    <property type="component" value="Unassembled WGS sequence"/>
</dbReference>
<gene>
    <name evidence="2" type="ORF">ACFPFW_04320</name>
</gene>
<dbReference type="InterPro" id="IPR022062">
    <property type="entry name" value="DUF3618"/>
</dbReference>
<evidence type="ECO:0000256" key="1">
    <source>
        <dbReference type="SAM" id="MobiDB-lite"/>
    </source>
</evidence>
<feature type="region of interest" description="Disordered" evidence="1">
    <location>
        <begin position="308"/>
        <end position="331"/>
    </location>
</feature>
<evidence type="ECO:0000313" key="2">
    <source>
        <dbReference type="EMBL" id="MFC5067238.1"/>
    </source>
</evidence>
<dbReference type="EMBL" id="JBHSJF010000004">
    <property type="protein sequence ID" value="MFC5067238.1"/>
    <property type="molecule type" value="Genomic_DNA"/>
</dbReference>
<accession>A0ABV9YWJ6</accession>
<reference evidence="3" key="1">
    <citation type="journal article" date="2019" name="Int. J. Syst. Evol. Microbiol.">
        <title>The Global Catalogue of Microorganisms (GCM) 10K type strain sequencing project: providing services to taxonomists for standard genome sequencing and annotation.</title>
        <authorList>
            <consortium name="The Broad Institute Genomics Platform"/>
            <consortium name="The Broad Institute Genome Sequencing Center for Infectious Disease"/>
            <person name="Wu L."/>
            <person name="Ma J."/>
        </authorList>
    </citation>
    <scope>NUCLEOTIDE SEQUENCE [LARGE SCALE GENOMIC DNA]</scope>
    <source>
        <strain evidence="3">CGMCC 1.16444</strain>
    </source>
</reference>
<sequence>MTMQDNRSSAEIERDVEQTRAGVASTLDQLRNRMTPGELADEVWDYARNGGGGEFVRNLGRGMRDNPIPVALVGVGLAWLMTGRSGKLPSLSRDRRSRRDLYDYTGSTGGYSSVDDEADELHSAPYSSDYRSSGQSSDSLLGKAREAGHRAYDAVAGAGESVAEAASQVGDRASELRHQASRRGRELGHQAYVASRDVRRTATDFANEQPLIVAAAGLAIGAALGAIMRTTRTEARLMGEASDRVKQQARDLADQGYEQAAAIAENTYEQVVDEAKAQGLTTSDAKDAVGGLGDRVRAVAERGKEALRGEIGAAENDAEKKVEENSPYAGA</sequence>
<organism evidence="2 3">
    <name type="scientific">Flaviflagellibacter deserti</name>
    <dbReference type="NCBI Taxonomy" id="2267266"/>
    <lineage>
        <taxon>Bacteria</taxon>
        <taxon>Pseudomonadati</taxon>
        <taxon>Pseudomonadota</taxon>
        <taxon>Alphaproteobacteria</taxon>
        <taxon>Hyphomicrobiales</taxon>
        <taxon>Flaviflagellibacter</taxon>
    </lineage>
</organism>
<evidence type="ECO:0000313" key="3">
    <source>
        <dbReference type="Proteomes" id="UP001595796"/>
    </source>
</evidence>
<protein>
    <submittedName>
        <fullName evidence="2">DUF3618 domain-containing protein</fullName>
    </submittedName>
</protein>